<keyword evidence="2" id="KW-1185">Reference proteome</keyword>
<dbReference type="RefSeq" id="WP_183304250.1">
    <property type="nucleotide sequence ID" value="NZ_JACIFD010000003.1"/>
</dbReference>
<evidence type="ECO:0000313" key="1">
    <source>
        <dbReference type="EMBL" id="MBB4071040.1"/>
    </source>
</evidence>
<dbReference type="InterPro" id="IPR021375">
    <property type="entry name" value="DUF2997"/>
</dbReference>
<sequence length="81" mass="8501">MTSPQVIITVAQDGTVQAKTMGVTGPDCLDYVAMLEDLLAATTVTSEFTADYQRSVTAASHNYAVATTASGQEVTEQEVAE</sequence>
<dbReference type="EMBL" id="JACIFD010000003">
    <property type="protein sequence ID" value="MBB4071040.1"/>
    <property type="molecule type" value="Genomic_DNA"/>
</dbReference>
<organism evidence="1 2">
    <name type="scientific">Canibacter oris</name>
    <dbReference type="NCBI Taxonomy" id="1365628"/>
    <lineage>
        <taxon>Bacteria</taxon>
        <taxon>Bacillati</taxon>
        <taxon>Actinomycetota</taxon>
        <taxon>Actinomycetes</taxon>
        <taxon>Micrococcales</taxon>
        <taxon>Microbacteriaceae</taxon>
        <taxon>Canibacter</taxon>
    </lineage>
</organism>
<gene>
    <name evidence="1" type="ORF">F5897_000328</name>
</gene>
<reference evidence="1" key="1">
    <citation type="submission" date="2020-08" db="EMBL/GenBank/DDBJ databases">
        <title>Sequencing the genomes of 1000 actinobacteria strains.</title>
        <authorList>
            <person name="Klenk H.-P."/>
        </authorList>
    </citation>
    <scope>NUCLEOTIDE SEQUENCE [LARGE SCALE GENOMIC DNA]</scope>
    <source>
        <strain evidence="1">DSM 27064</strain>
    </source>
</reference>
<protein>
    <recommendedName>
        <fullName evidence="3">DUF2997 domain-containing protein</fullName>
    </recommendedName>
</protein>
<proteinExistence type="predicted"/>
<dbReference type="Proteomes" id="UP000571183">
    <property type="component" value="Unassembled WGS sequence"/>
</dbReference>
<name>A0A840DEG5_9MICO</name>
<evidence type="ECO:0000313" key="2">
    <source>
        <dbReference type="Proteomes" id="UP000571183"/>
    </source>
</evidence>
<comment type="caution">
    <text evidence="1">The sequence shown here is derived from an EMBL/GenBank/DDBJ whole genome shotgun (WGS) entry which is preliminary data.</text>
</comment>
<accession>A0A840DEG5</accession>
<dbReference type="AlphaFoldDB" id="A0A840DEG5"/>
<evidence type="ECO:0008006" key="3">
    <source>
        <dbReference type="Google" id="ProtNLM"/>
    </source>
</evidence>
<dbReference type="Pfam" id="PF11211">
    <property type="entry name" value="DUF2997"/>
    <property type="match status" value="1"/>
</dbReference>